<protein>
    <submittedName>
        <fullName evidence="1">DUF3565 domain-containing protein</fullName>
    </submittedName>
</protein>
<dbReference type="EMBL" id="JACFXU010000013">
    <property type="protein sequence ID" value="MBA6412156.1"/>
    <property type="molecule type" value="Genomic_DNA"/>
</dbReference>
<organism evidence="1 2">
    <name type="scientific">Sediminihaliea albiluteola</name>
    <dbReference type="NCBI Taxonomy" id="2758564"/>
    <lineage>
        <taxon>Bacteria</taxon>
        <taxon>Pseudomonadati</taxon>
        <taxon>Pseudomonadota</taxon>
        <taxon>Gammaproteobacteria</taxon>
        <taxon>Cellvibrionales</taxon>
        <taxon>Halieaceae</taxon>
        <taxon>Sediminihaliea</taxon>
    </lineage>
</organism>
<proteinExistence type="predicted"/>
<name>A0A7W2TUF9_9GAMM</name>
<comment type="caution">
    <text evidence="1">The sequence shown here is derived from an EMBL/GenBank/DDBJ whole genome shotgun (WGS) entry which is preliminary data.</text>
</comment>
<evidence type="ECO:0000313" key="2">
    <source>
        <dbReference type="Proteomes" id="UP000539350"/>
    </source>
</evidence>
<dbReference type="AlphaFoldDB" id="A0A7W2TUF9"/>
<accession>A0A7W2TUF9</accession>
<evidence type="ECO:0000313" key="1">
    <source>
        <dbReference type="EMBL" id="MBA6412156.1"/>
    </source>
</evidence>
<dbReference type="Proteomes" id="UP000539350">
    <property type="component" value="Unassembled WGS sequence"/>
</dbReference>
<dbReference type="RefSeq" id="WP_182168975.1">
    <property type="nucleotide sequence ID" value="NZ_JACFXU010000013.1"/>
</dbReference>
<reference evidence="1 2" key="1">
    <citation type="submission" date="2020-07" db="EMBL/GenBank/DDBJ databases">
        <title>Halieaceae bacterium, F7430, whole genome shotgun sequencing project.</title>
        <authorList>
            <person name="Jiang S."/>
            <person name="Liu Z.W."/>
            <person name="Du Z.J."/>
        </authorList>
    </citation>
    <scope>NUCLEOTIDE SEQUENCE [LARGE SCALE GENOMIC DNA]</scope>
    <source>
        <strain evidence="1 2">F7430</strain>
    </source>
</reference>
<sequence length="70" mass="8406">MKQPITRFHKDLQDDWFVELLCGHFQHLRHRPPWENRPWIESELGRQNMLGYQLECKKCDQGAAPDTLDT</sequence>
<gene>
    <name evidence="1" type="ORF">H2508_03435</name>
</gene>
<dbReference type="Pfam" id="PF12088">
    <property type="entry name" value="DUF3565"/>
    <property type="match status" value="1"/>
</dbReference>
<dbReference type="InterPro" id="IPR021948">
    <property type="entry name" value="DUF3565"/>
</dbReference>
<keyword evidence="2" id="KW-1185">Reference proteome</keyword>